<dbReference type="EMBL" id="CAXIEN010000341">
    <property type="protein sequence ID" value="CAL1294259.1"/>
    <property type="molecule type" value="Genomic_DNA"/>
</dbReference>
<feature type="domain" description="C2H2-type" evidence="1">
    <location>
        <begin position="73"/>
        <end position="96"/>
    </location>
</feature>
<dbReference type="SMART" id="SM00355">
    <property type="entry name" value="ZnF_C2H2"/>
    <property type="match status" value="2"/>
</dbReference>
<dbReference type="PANTHER" id="PTHR33936">
    <property type="entry name" value="PROTEIN CBG17840"/>
    <property type="match status" value="1"/>
</dbReference>
<protein>
    <recommendedName>
        <fullName evidence="1">C2H2-type domain-containing protein</fullName>
    </recommendedName>
</protein>
<gene>
    <name evidence="2" type="ORF">LARSCL_LOCUS18612</name>
</gene>
<dbReference type="InterPro" id="IPR013087">
    <property type="entry name" value="Znf_C2H2_type"/>
</dbReference>
<dbReference type="PROSITE" id="PS00028">
    <property type="entry name" value="ZINC_FINGER_C2H2_1"/>
    <property type="match status" value="2"/>
</dbReference>
<evidence type="ECO:0000313" key="2">
    <source>
        <dbReference type="EMBL" id="CAL1294259.1"/>
    </source>
</evidence>
<accession>A0AAV2BFM2</accession>
<keyword evidence="3" id="KW-1185">Reference proteome</keyword>
<name>A0AAV2BFM2_9ARAC</name>
<dbReference type="InterPro" id="IPR052797">
    <property type="entry name" value="RegFact_GeneExpr_CellDeath"/>
</dbReference>
<comment type="caution">
    <text evidence="2">The sequence shown here is derived from an EMBL/GenBank/DDBJ whole genome shotgun (WGS) entry which is preliminary data.</text>
</comment>
<feature type="non-terminal residue" evidence="2">
    <location>
        <position position="1"/>
    </location>
</feature>
<feature type="domain" description="C2H2-type" evidence="1">
    <location>
        <begin position="188"/>
        <end position="211"/>
    </location>
</feature>
<dbReference type="AlphaFoldDB" id="A0AAV2BFM2"/>
<dbReference type="Proteomes" id="UP001497382">
    <property type="component" value="Unassembled WGS sequence"/>
</dbReference>
<reference evidence="2 3" key="1">
    <citation type="submission" date="2024-04" db="EMBL/GenBank/DDBJ databases">
        <authorList>
            <person name="Rising A."/>
            <person name="Reimegard J."/>
            <person name="Sonavane S."/>
            <person name="Akerstrom W."/>
            <person name="Nylinder S."/>
            <person name="Hedman E."/>
            <person name="Kallberg Y."/>
        </authorList>
    </citation>
    <scope>NUCLEOTIDE SEQUENCE [LARGE SCALE GENOMIC DNA]</scope>
</reference>
<evidence type="ECO:0000259" key="1">
    <source>
        <dbReference type="PROSITE" id="PS00028"/>
    </source>
</evidence>
<evidence type="ECO:0000313" key="3">
    <source>
        <dbReference type="Proteomes" id="UP001497382"/>
    </source>
</evidence>
<dbReference type="PANTHER" id="PTHR33936:SF24">
    <property type="entry name" value="C2H2-TYPE DOMAIN-CONTAINING PROTEIN"/>
    <property type="match status" value="1"/>
</dbReference>
<proteinExistence type="predicted"/>
<organism evidence="2 3">
    <name type="scientific">Larinioides sclopetarius</name>
    <dbReference type="NCBI Taxonomy" id="280406"/>
    <lineage>
        <taxon>Eukaryota</taxon>
        <taxon>Metazoa</taxon>
        <taxon>Ecdysozoa</taxon>
        <taxon>Arthropoda</taxon>
        <taxon>Chelicerata</taxon>
        <taxon>Arachnida</taxon>
        <taxon>Araneae</taxon>
        <taxon>Araneomorphae</taxon>
        <taxon>Entelegynae</taxon>
        <taxon>Araneoidea</taxon>
        <taxon>Araneidae</taxon>
        <taxon>Larinioides</taxon>
    </lineage>
</organism>
<sequence length="352" mass="41065">FYKWLADEEMKTNMKYVVSYTKNCSSFKSVMFCCNRSGKYKSTVDDSSLKNTLSKHLVTVHNIRSESNLPVECREQDCIEKFKNISHLRNHLCEKHNLENFGKSHELEFMESSGIILQVAADEEMKTNMKYVVSYTKNCSSFKSVMFCCNRSGKYKSTVDDSSLKNTLSKHLVTVHNIRSESNLPVECQEQDCIEKFKNISHLRNHLCEKHNLENFGKSHALEFMESSEFYKWLADEEMKTNMKYVVSYTKNCSSFKSVMFCCNRSGKYKSTVDERERQLKAQGTKKMGFHCTSSILLKDYGNRLAATYFEEHYKHDAHLCHIPIPKFEKEVIAEKIMSGVQEKRILEDIRQ</sequence>